<dbReference type="Gene3D" id="3.30.460.80">
    <property type="entry name" value="NADH:ubiquinone oxidoreductase, 30kDa subunit"/>
    <property type="match status" value="1"/>
</dbReference>
<geneLocation type="mitochondrion" evidence="5"/>
<dbReference type="InterPro" id="IPR001268">
    <property type="entry name" value="NADH_UbQ_OxRdtase_30kDa_su"/>
</dbReference>
<comment type="similarity">
    <text evidence="1 3">Belongs to the complex I 30 kDa subunit family.</text>
</comment>
<dbReference type="SUPFAM" id="SSF143243">
    <property type="entry name" value="Nqo5-like"/>
    <property type="match status" value="1"/>
</dbReference>
<dbReference type="PANTHER" id="PTHR10884">
    <property type="entry name" value="NADH DEHYDROGENASE UBIQUINONE IRON-SULFUR PROTEIN 3"/>
    <property type="match status" value="1"/>
</dbReference>
<evidence type="ECO:0000256" key="2">
    <source>
        <dbReference type="ARBA" id="ARBA00022448"/>
    </source>
</evidence>
<evidence type="ECO:0000259" key="4">
    <source>
        <dbReference type="Pfam" id="PF00329"/>
    </source>
</evidence>
<protein>
    <submittedName>
        <fullName evidence="5">NADH dehydrogenase subunit 9</fullName>
    </submittedName>
</protein>
<evidence type="ECO:0000313" key="5">
    <source>
        <dbReference type="EMBL" id="QBX98848.1"/>
    </source>
</evidence>
<dbReference type="GO" id="GO:0016651">
    <property type="term" value="F:oxidoreductase activity, acting on NAD(P)H"/>
    <property type="evidence" value="ECO:0007669"/>
    <property type="project" value="InterPro"/>
</dbReference>
<dbReference type="HAMAP" id="MF_01357">
    <property type="entry name" value="NDH1_NuoC"/>
    <property type="match status" value="1"/>
</dbReference>
<dbReference type="PANTHER" id="PTHR10884:SF14">
    <property type="entry name" value="NADH DEHYDROGENASE [UBIQUINONE] IRON-SULFUR PROTEIN 3, MITOCHONDRIAL"/>
    <property type="match status" value="1"/>
</dbReference>
<evidence type="ECO:0000256" key="3">
    <source>
        <dbReference type="RuleBase" id="RU003456"/>
    </source>
</evidence>
<dbReference type="EMBL" id="MK086009">
    <property type="protein sequence ID" value="QBX98848.1"/>
    <property type="molecule type" value="Genomic_DNA"/>
</dbReference>
<dbReference type="AlphaFoldDB" id="A0A4D6C6Q2"/>
<keyword evidence="3" id="KW-0520">NAD</keyword>
<dbReference type="NCBIfam" id="TIGR01961">
    <property type="entry name" value="NuoC_fam"/>
    <property type="match status" value="1"/>
</dbReference>
<dbReference type="PROSITE" id="PS00542">
    <property type="entry name" value="COMPLEX1_30K"/>
    <property type="match status" value="1"/>
</dbReference>
<keyword evidence="5" id="KW-0496">Mitochondrion</keyword>
<gene>
    <name evidence="5" type="primary">nad9</name>
</gene>
<accession>A0A4D6C6Q2</accession>
<proteinExistence type="inferred from homology"/>
<organism evidence="5">
    <name type="scientific">Chloropicon sp. RCC4434</name>
    <dbReference type="NCBI Taxonomy" id="2565277"/>
    <lineage>
        <taxon>Eukaryota</taxon>
        <taxon>Viridiplantae</taxon>
        <taxon>Chlorophyta</taxon>
        <taxon>Chloropicophyceae</taxon>
        <taxon>Chloropicales</taxon>
        <taxon>Chloropicaceae</taxon>
        <taxon>Chloropicon</taxon>
    </lineage>
</organism>
<sequence>MEQKNQKSKIFNLNQLNRMMALHKLCPQWVGKTQSLEDENCLFILPSNLLPFLLFIRDHMGCEFKTLVELCGVDYIAKEQRFRVLYVLRSVNNNASIKVAVDLDDLQGVDSVTSLFNSAIWPERETWDLLGIFFHGHPDLRRILTDYGFEGHPLRKDFPLTGYTEVSYDDTDKRVVYLPVQLCQEFRSFDLLSPWNTDRLNA</sequence>
<keyword evidence="2 3" id="KW-0813">Transport</keyword>
<evidence type="ECO:0000256" key="1">
    <source>
        <dbReference type="ARBA" id="ARBA00007569"/>
    </source>
</evidence>
<dbReference type="GO" id="GO:0008137">
    <property type="term" value="F:NADH dehydrogenase (ubiquinone) activity"/>
    <property type="evidence" value="ECO:0007669"/>
    <property type="project" value="InterPro"/>
</dbReference>
<keyword evidence="3" id="KW-1278">Translocase</keyword>
<name>A0A4D6C6Q2_9CHLO</name>
<reference evidence="5" key="1">
    <citation type="journal article" date="2019" name="Genome Biol. Evol.">
        <title>Tracing the Evolution of the Plastome and Mitogenome in the Chloropicophyceae Uncovered Convergent tRNA Gene Losses and a Variant Plastid Genetic Code.</title>
        <authorList>
            <person name="Turmel M."/>
            <person name="Dos Santos A.L."/>
            <person name="Otis C."/>
            <person name="Sergerie R."/>
            <person name="Lemieux C."/>
        </authorList>
    </citation>
    <scope>NUCLEOTIDE SEQUENCE</scope>
</reference>
<dbReference type="InterPro" id="IPR037232">
    <property type="entry name" value="NADH_quin_OxRdtase_su_C/D-like"/>
</dbReference>
<feature type="domain" description="NADH:ubiquinone oxidoreductase 30kDa subunit" evidence="4">
    <location>
        <begin position="46"/>
        <end position="163"/>
    </location>
</feature>
<dbReference type="Pfam" id="PF00329">
    <property type="entry name" value="Complex1_30kDa"/>
    <property type="match status" value="1"/>
</dbReference>
<dbReference type="InterPro" id="IPR010218">
    <property type="entry name" value="NADH_DH_suC"/>
</dbReference>
<dbReference type="InterPro" id="IPR020396">
    <property type="entry name" value="NADH_UbQ_OxRdtase_CS"/>
</dbReference>